<name>X1QU71_9ZZZZ</name>
<sequence>MPVLQLQGKYIFALIAPEQFHLSASLTYRF</sequence>
<reference evidence="1" key="1">
    <citation type="journal article" date="2014" name="Front. Microbiol.">
        <title>High frequency of phylogenetically diverse reductive dehalogenase-homologous genes in deep subseafloor sedimentary metagenomes.</title>
        <authorList>
            <person name="Kawai M."/>
            <person name="Futagami T."/>
            <person name="Toyoda A."/>
            <person name="Takaki Y."/>
            <person name="Nishi S."/>
            <person name="Hori S."/>
            <person name="Arai W."/>
            <person name="Tsubouchi T."/>
            <person name="Morono Y."/>
            <person name="Uchiyama I."/>
            <person name="Ito T."/>
            <person name="Fujiyama A."/>
            <person name="Inagaki F."/>
            <person name="Takami H."/>
        </authorList>
    </citation>
    <scope>NUCLEOTIDE SEQUENCE</scope>
    <source>
        <strain evidence="1">Expedition CK06-06</strain>
    </source>
</reference>
<accession>X1QU71</accession>
<dbReference type="AlphaFoldDB" id="X1QU71"/>
<dbReference type="EMBL" id="BARV01035647">
    <property type="protein sequence ID" value="GAI58351.1"/>
    <property type="molecule type" value="Genomic_DNA"/>
</dbReference>
<protein>
    <submittedName>
        <fullName evidence="1">Uncharacterized protein</fullName>
    </submittedName>
</protein>
<gene>
    <name evidence="1" type="ORF">S06H3_55588</name>
</gene>
<organism evidence="1">
    <name type="scientific">marine sediment metagenome</name>
    <dbReference type="NCBI Taxonomy" id="412755"/>
    <lineage>
        <taxon>unclassified sequences</taxon>
        <taxon>metagenomes</taxon>
        <taxon>ecological metagenomes</taxon>
    </lineage>
</organism>
<proteinExistence type="predicted"/>
<comment type="caution">
    <text evidence="1">The sequence shown here is derived from an EMBL/GenBank/DDBJ whole genome shotgun (WGS) entry which is preliminary data.</text>
</comment>
<evidence type="ECO:0000313" key="1">
    <source>
        <dbReference type="EMBL" id="GAI58351.1"/>
    </source>
</evidence>
<feature type="non-terminal residue" evidence="1">
    <location>
        <position position="30"/>
    </location>
</feature>